<proteinExistence type="predicted"/>
<dbReference type="AlphaFoldDB" id="A0AAE0CL01"/>
<evidence type="ECO:0000256" key="1">
    <source>
        <dbReference type="SAM" id="MobiDB-lite"/>
    </source>
</evidence>
<keyword evidence="3" id="KW-1185">Reference proteome</keyword>
<accession>A0AAE0CL01</accession>
<gene>
    <name evidence="2" type="ORF">Ddye_008051</name>
</gene>
<protein>
    <submittedName>
        <fullName evidence="2">Uncharacterized protein</fullName>
    </submittedName>
</protein>
<evidence type="ECO:0000313" key="3">
    <source>
        <dbReference type="Proteomes" id="UP001280121"/>
    </source>
</evidence>
<feature type="region of interest" description="Disordered" evidence="1">
    <location>
        <begin position="82"/>
        <end position="102"/>
    </location>
</feature>
<dbReference type="EMBL" id="JANJYI010000003">
    <property type="protein sequence ID" value="KAK2654999.1"/>
    <property type="molecule type" value="Genomic_DNA"/>
</dbReference>
<organism evidence="2 3">
    <name type="scientific">Dipteronia dyeriana</name>
    <dbReference type="NCBI Taxonomy" id="168575"/>
    <lineage>
        <taxon>Eukaryota</taxon>
        <taxon>Viridiplantae</taxon>
        <taxon>Streptophyta</taxon>
        <taxon>Embryophyta</taxon>
        <taxon>Tracheophyta</taxon>
        <taxon>Spermatophyta</taxon>
        <taxon>Magnoliopsida</taxon>
        <taxon>eudicotyledons</taxon>
        <taxon>Gunneridae</taxon>
        <taxon>Pentapetalae</taxon>
        <taxon>rosids</taxon>
        <taxon>malvids</taxon>
        <taxon>Sapindales</taxon>
        <taxon>Sapindaceae</taxon>
        <taxon>Hippocastanoideae</taxon>
        <taxon>Acereae</taxon>
        <taxon>Dipteronia</taxon>
    </lineage>
</organism>
<reference evidence="2" key="1">
    <citation type="journal article" date="2023" name="Plant J.">
        <title>Genome sequences and population genomics provide insights into the demographic history, inbreeding, and mutation load of two 'living fossil' tree species of Dipteronia.</title>
        <authorList>
            <person name="Feng Y."/>
            <person name="Comes H.P."/>
            <person name="Chen J."/>
            <person name="Zhu S."/>
            <person name="Lu R."/>
            <person name="Zhang X."/>
            <person name="Li P."/>
            <person name="Qiu J."/>
            <person name="Olsen K.M."/>
            <person name="Qiu Y."/>
        </authorList>
    </citation>
    <scope>NUCLEOTIDE SEQUENCE</scope>
    <source>
        <strain evidence="2">KIB01</strain>
    </source>
</reference>
<sequence>MGNLLGEWVENKLSSNELVEMTYRLTGINRIFRDDSLIKEIYIDMGKRVGGGGGAGGGGDAHVHKILPSFFKYNNVGCYTTDSDTEDEKPNEHDYPSNPDDTFVRVEQGTDVEDGIGGIMNCGYAGGVTFGGPSHDPFPVALSRWIIPCVGQYSFGTTPATSTLQEGPLFVGQDFEDKHKLKIELGLYTMQERYNERYEGETWCGTTVQENVDGYVTCAVNCIRPIVAIDAIHLKSDYRGVIFVATCKDGTVMVYPFPFGFGDGETDEAWTWFLLYTCEVISTLE</sequence>
<evidence type="ECO:0000313" key="2">
    <source>
        <dbReference type="EMBL" id="KAK2654999.1"/>
    </source>
</evidence>
<name>A0AAE0CL01_9ROSI</name>
<dbReference type="Proteomes" id="UP001280121">
    <property type="component" value="Unassembled WGS sequence"/>
</dbReference>
<comment type="caution">
    <text evidence="2">The sequence shown here is derived from an EMBL/GenBank/DDBJ whole genome shotgun (WGS) entry which is preliminary data.</text>
</comment>